<accession>A0A6J6PPT2</accession>
<dbReference type="InterPro" id="IPR025443">
    <property type="entry name" value="DUF4307"/>
</dbReference>
<dbReference type="Pfam" id="PF14155">
    <property type="entry name" value="DUF4307"/>
    <property type="match status" value="1"/>
</dbReference>
<feature type="transmembrane region" description="Helical" evidence="1">
    <location>
        <begin position="34"/>
        <end position="54"/>
    </location>
</feature>
<organism evidence="2">
    <name type="scientific">freshwater metagenome</name>
    <dbReference type="NCBI Taxonomy" id="449393"/>
    <lineage>
        <taxon>unclassified sequences</taxon>
        <taxon>metagenomes</taxon>
        <taxon>ecological metagenomes</taxon>
    </lineage>
</organism>
<name>A0A6J6PPT2_9ZZZZ</name>
<evidence type="ECO:0000313" key="2">
    <source>
        <dbReference type="EMBL" id="CAB4698953.1"/>
    </source>
</evidence>
<sequence length="145" mass="16451">MQIVLRLRRLARMTEPYEGDPYLQQRYGISQSRIPKWLISALFFAIIGGGWLAWSANHYSNPDIRSTLISFHEIDSKSIEIRYSVEVKDPKTQVTCRLSARDYGLNIVGQIDDPIPFGSRKVVRVVQIPTRLAAVNAQIESCTTA</sequence>
<reference evidence="2" key="1">
    <citation type="submission" date="2020-05" db="EMBL/GenBank/DDBJ databases">
        <authorList>
            <person name="Chiriac C."/>
            <person name="Salcher M."/>
            <person name="Ghai R."/>
            <person name="Kavagutti S V."/>
        </authorList>
    </citation>
    <scope>NUCLEOTIDE SEQUENCE</scope>
</reference>
<keyword evidence="1" id="KW-0472">Membrane</keyword>
<proteinExistence type="predicted"/>
<protein>
    <submittedName>
        <fullName evidence="2">Unannotated protein</fullName>
    </submittedName>
</protein>
<keyword evidence="1" id="KW-0812">Transmembrane</keyword>
<keyword evidence="1" id="KW-1133">Transmembrane helix</keyword>
<evidence type="ECO:0000256" key="1">
    <source>
        <dbReference type="SAM" id="Phobius"/>
    </source>
</evidence>
<dbReference type="EMBL" id="CAEZXV010000033">
    <property type="protein sequence ID" value="CAB4698953.1"/>
    <property type="molecule type" value="Genomic_DNA"/>
</dbReference>
<gene>
    <name evidence="2" type="ORF">UFOPK2598_00487</name>
</gene>
<dbReference type="AlphaFoldDB" id="A0A6J6PPT2"/>